<reference evidence="4 5" key="1">
    <citation type="journal article" date="2011" name="Proc. Natl. Acad. Sci. U.S.A.">
        <title>Genome and transcriptome analyses of the mountain pine beetle-fungal symbiont Grosmannia clavigera, a lodgepole pine pathogen.</title>
        <authorList>
            <person name="DiGuistini S."/>
            <person name="Wang Y."/>
            <person name="Liao N.Y."/>
            <person name="Taylor G."/>
            <person name="Tanguay P."/>
            <person name="Feau N."/>
            <person name="Henrissat B."/>
            <person name="Chan S.K."/>
            <person name="Hesse-Orce U."/>
            <person name="Alamouti S.M."/>
            <person name="Tsui C.K.M."/>
            <person name="Docking R.T."/>
            <person name="Levasseur A."/>
            <person name="Haridas S."/>
            <person name="Robertson G."/>
            <person name="Birol I."/>
            <person name="Holt R.A."/>
            <person name="Marra M.A."/>
            <person name="Hamelin R.C."/>
            <person name="Hirst M."/>
            <person name="Jones S.J.M."/>
            <person name="Bohlmann J."/>
            <person name="Breuil C."/>
        </authorList>
    </citation>
    <scope>NUCLEOTIDE SEQUENCE [LARGE SCALE GENOMIC DNA]</scope>
    <source>
        <strain evidence="5">kw1407 / UAMH 11150</strain>
    </source>
</reference>
<evidence type="ECO:0000313" key="4">
    <source>
        <dbReference type="EMBL" id="EFX01452.1"/>
    </source>
</evidence>
<feature type="transmembrane region" description="Helical" evidence="2">
    <location>
        <begin position="490"/>
        <end position="511"/>
    </location>
</feature>
<proteinExistence type="predicted"/>
<feature type="compositionally biased region" description="Low complexity" evidence="1">
    <location>
        <begin position="26"/>
        <end position="41"/>
    </location>
</feature>
<organism evidence="5">
    <name type="scientific">Grosmannia clavigera (strain kw1407 / UAMH 11150)</name>
    <name type="common">Blue stain fungus</name>
    <name type="synonym">Graphiocladiella clavigera</name>
    <dbReference type="NCBI Taxonomy" id="655863"/>
    <lineage>
        <taxon>Eukaryota</taxon>
        <taxon>Fungi</taxon>
        <taxon>Dikarya</taxon>
        <taxon>Ascomycota</taxon>
        <taxon>Pezizomycotina</taxon>
        <taxon>Sordariomycetes</taxon>
        <taxon>Sordariomycetidae</taxon>
        <taxon>Ophiostomatales</taxon>
        <taxon>Ophiostomataceae</taxon>
        <taxon>Leptographium</taxon>
    </lineage>
</organism>
<dbReference type="PANTHER" id="PTHR31331:SF8">
    <property type="entry name" value="LCCL DOMAIN PROTEIN (AFU_ORTHOLOGUE AFUA_5G02970)"/>
    <property type="match status" value="1"/>
</dbReference>
<keyword evidence="2" id="KW-0472">Membrane</keyword>
<dbReference type="GeneID" id="25979822"/>
<evidence type="ECO:0000313" key="5">
    <source>
        <dbReference type="Proteomes" id="UP000007796"/>
    </source>
</evidence>
<dbReference type="InterPro" id="IPR004043">
    <property type="entry name" value="LCCL"/>
</dbReference>
<dbReference type="RefSeq" id="XP_014170934.1">
    <property type="nucleotide sequence ID" value="XM_014315459.1"/>
</dbReference>
<protein>
    <submittedName>
        <fullName evidence="4">Lccl domain containing protein</fullName>
    </submittedName>
</protein>
<dbReference type="FunCoup" id="F0XM98">
    <property type="interactions" value="4"/>
</dbReference>
<sequence>MMDDNEQDDVKVATSRSGSSSEVTIGVADVASGPSSSGSLVSDHDEHLDEADAPLLGQADDDMTNSDGEGPPTPRFLQETGTWKHWRWLPYPARRLAVAAARWSRGPPDAHAHVIKPLLPAVQLAPLQLRDRLLAAAAAAVGGGPRWLWRRAAFFGWLWLWLVTFAVVLRRGLRAGEIAGWGTPADIGCGNTYWVPGNQCGLDGSDCRPFSGSGFPFRCPSSCAGYAVLNPRAVGDQEVVYRTLVVGGPGSGPHGNATIYRGDSFLCSAAIHAGVVSDARGGCGVVRLVGRQSAFAASTHHEIDSVAFDSHFPLAFEFLDGIDCPAHDPRWPLLTVSVVFSVVLSLMVASPAAFFWPVFTGIFWTVGLATDPPPAESTASLVSIVLGAFLPAALAGWVIYDKLGVRRTLGRGFAAHIEKTVLWLGACWVGALTNYTFDYIPIARLTPHDLQQQPGAKAALATIITILLVIVASQIWFFRQEGRLRPYLKLYILFVSSLCFCAAIPHLNLRIHHYILALLLLPGTSMQTRPALAYQGLLVGLFINGTCRWGWASLLQTPAALQGDAQLGSPLPELLPPVVRLASAAATAAATAATAAVAAAANTSSITFFWRPPPGPRYDGISVLVNDVERHRAFFEPDGRDPDSGDEVSSGARSFVWQRPVDAAADEYFRFAYLEGRNSDDYTKAGTWTAAGDWIPMAPGPSRVRSRSLDGETTQWLR</sequence>
<evidence type="ECO:0000256" key="1">
    <source>
        <dbReference type="SAM" id="MobiDB-lite"/>
    </source>
</evidence>
<dbReference type="Pfam" id="PF03815">
    <property type="entry name" value="LCCL"/>
    <property type="match status" value="1"/>
</dbReference>
<feature type="domain" description="LCCL" evidence="3">
    <location>
        <begin position="255"/>
        <end position="307"/>
    </location>
</feature>
<feature type="transmembrane region" description="Helical" evidence="2">
    <location>
        <begin position="421"/>
        <end position="437"/>
    </location>
</feature>
<dbReference type="InterPro" id="IPR051957">
    <property type="entry name" value="CRISP-LCCL_domain"/>
</dbReference>
<dbReference type="PANTHER" id="PTHR31331">
    <property type="entry name" value="LCCL DOMAIN PROTEIN (AFU_ORTHOLOGUE AFUA_5G08630)"/>
    <property type="match status" value="1"/>
</dbReference>
<evidence type="ECO:0000259" key="3">
    <source>
        <dbReference type="PROSITE" id="PS50820"/>
    </source>
</evidence>
<feature type="transmembrane region" description="Helical" evidence="2">
    <location>
        <begin position="457"/>
        <end position="478"/>
    </location>
</feature>
<evidence type="ECO:0000256" key="2">
    <source>
        <dbReference type="SAM" id="Phobius"/>
    </source>
</evidence>
<keyword evidence="2" id="KW-1133">Transmembrane helix</keyword>
<dbReference type="Proteomes" id="UP000007796">
    <property type="component" value="Unassembled WGS sequence"/>
</dbReference>
<feature type="transmembrane region" description="Helical" evidence="2">
    <location>
        <begin position="152"/>
        <end position="169"/>
    </location>
</feature>
<gene>
    <name evidence="4" type="ORF">CMQ_6394</name>
</gene>
<dbReference type="EMBL" id="GL629794">
    <property type="protein sequence ID" value="EFX01452.1"/>
    <property type="molecule type" value="Genomic_DNA"/>
</dbReference>
<dbReference type="InParanoid" id="F0XM98"/>
<dbReference type="SUPFAM" id="SSF69848">
    <property type="entry name" value="LCCL domain"/>
    <property type="match status" value="1"/>
</dbReference>
<dbReference type="PROSITE" id="PS50820">
    <property type="entry name" value="LCCL"/>
    <property type="match status" value="1"/>
</dbReference>
<feature type="compositionally biased region" description="Polar residues" evidence="1">
    <location>
        <begin position="14"/>
        <end position="23"/>
    </location>
</feature>
<dbReference type="HOGENOM" id="CLU_011125_1_0_1"/>
<dbReference type="eggNOG" id="ENOG502QUEX">
    <property type="taxonomic scope" value="Eukaryota"/>
</dbReference>
<keyword evidence="5" id="KW-1185">Reference proteome</keyword>
<feature type="transmembrane region" description="Helical" evidence="2">
    <location>
        <begin position="379"/>
        <end position="400"/>
    </location>
</feature>
<dbReference type="InterPro" id="IPR036609">
    <property type="entry name" value="LCCL_sf"/>
</dbReference>
<dbReference type="Gene3D" id="2.170.130.20">
    <property type="entry name" value="LCCL-like domain"/>
    <property type="match status" value="1"/>
</dbReference>
<name>F0XM98_GROCL</name>
<dbReference type="OrthoDB" id="441660at2759"/>
<feature type="region of interest" description="Disordered" evidence="1">
    <location>
        <begin position="1"/>
        <end position="76"/>
    </location>
</feature>
<feature type="region of interest" description="Disordered" evidence="1">
    <location>
        <begin position="699"/>
        <end position="718"/>
    </location>
</feature>
<accession>F0XM98</accession>
<feature type="transmembrane region" description="Helical" evidence="2">
    <location>
        <begin position="333"/>
        <end position="359"/>
    </location>
</feature>
<keyword evidence="2" id="KW-0812">Transmembrane</keyword>
<dbReference type="AlphaFoldDB" id="F0XM98"/>